<dbReference type="EMBL" id="LAIR01000002">
    <property type="protein sequence ID" value="KNX36524.1"/>
    <property type="molecule type" value="Genomic_DNA"/>
</dbReference>
<dbReference type="STRING" id="1631356.VV01_04125"/>
<evidence type="ECO:0000313" key="4">
    <source>
        <dbReference type="Proteomes" id="UP000037397"/>
    </source>
</evidence>
<dbReference type="RefSeq" id="WP_157508730.1">
    <property type="nucleotide sequence ID" value="NZ_LAIR01000002.1"/>
</dbReference>
<feature type="chain" id="PRO_5039496866" description="DUF1795 domain-containing protein" evidence="2">
    <location>
        <begin position="25"/>
        <end position="218"/>
    </location>
</feature>
<reference evidence="4" key="1">
    <citation type="submission" date="2015-03" db="EMBL/GenBank/DDBJ databases">
        <title>Luteipulveratus halotolerans sp. nov., a novel actinobacterium (Dermacoccaceae) from Sarawak, Malaysia.</title>
        <authorList>
            <person name="Juboi H."/>
            <person name="Basik A."/>
            <person name="Shamsul S.S."/>
            <person name="Arnold P."/>
            <person name="Schmitt E.K."/>
            <person name="Sanglier J.-J."/>
            <person name="Yeo T."/>
        </authorList>
    </citation>
    <scope>NUCLEOTIDE SEQUENCE [LARGE SCALE GENOMIC DNA]</scope>
    <source>
        <strain evidence="4">C296001</strain>
    </source>
</reference>
<protein>
    <recommendedName>
        <fullName evidence="5">DUF1795 domain-containing protein</fullName>
    </recommendedName>
</protein>
<evidence type="ECO:0008006" key="5">
    <source>
        <dbReference type="Google" id="ProtNLM"/>
    </source>
</evidence>
<proteinExistence type="predicted"/>
<gene>
    <name evidence="3" type="ORF">VV01_04125</name>
</gene>
<dbReference type="Proteomes" id="UP000037397">
    <property type="component" value="Unassembled WGS sequence"/>
</dbReference>
<dbReference type="OrthoDB" id="5148762at2"/>
<dbReference type="Gene3D" id="3.40.1000.10">
    <property type="entry name" value="Mog1/PsbP, alpha/beta/alpha sandwich"/>
    <property type="match status" value="1"/>
</dbReference>
<feature type="signal peptide" evidence="2">
    <location>
        <begin position="1"/>
        <end position="24"/>
    </location>
</feature>
<organism evidence="3 4">
    <name type="scientific">Luteipulveratus halotolerans</name>
    <dbReference type="NCBI Taxonomy" id="1631356"/>
    <lineage>
        <taxon>Bacteria</taxon>
        <taxon>Bacillati</taxon>
        <taxon>Actinomycetota</taxon>
        <taxon>Actinomycetes</taxon>
        <taxon>Micrococcales</taxon>
        <taxon>Dermacoccaceae</taxon>
        <taxon>Luteipulveratus</taxon>
    </lineage>
</organism>
<accession>A0A0L6CFQ7</accession>
<dbReference type="PROSITE" id="PS51257">
    <property type="entry name" value="PROKAR_LIPOPROTEIN"/>
    <property type="match status" value="1"/>
</dbReference>
<comment type="caution">
    <text evidence="3">The sequence shown here is derived from an EMBL/GenBank/DDBJ whole genome shotgun (WGS) entry which is preliminary data.</text>
</comment>
<feature type="compositionally biased region" description="Low complexity" evidence="1">
    <location>
        <begin position="43"/>
        <end position="52"/>
    </location>
</feature>
<keyword evidence="2" id="KW-0732">Signal</keyword>
<evidence type="ECO:0000256" key="1">
    <source>
        <dbReference type="SAM" id="MobiDB-lite"/>
    </source>
</evidence>
<sequence>MRTRRYARALVPLAVLLSAGCSQTSGSDPSSVPPALPTTLDQPSPTSLTTKPTLGAVPAADRSFGVLPPSGWINDTARERGTMLYLRAPQPTRNVYPCFTVVKTTMKEPPSLDELVNQGMIAQRQKGSTVTKLASRSIGGAPAEGYTIARVSQGFQVSQTQYYVLNGTQVVVTTMTSAAQDKAAATSTQEAILASWSWGAPLAPKPTTAPSSTPSSSR</sequence>
<evidence type="ECO:0000256" key="2">
    <source>
        <dbReference type="SAM" id="SignalP"/>
    </source>
</evidence>
<feature type="region of interest" description="Disordered" evidence="1">
    <location>
        <begin position="22"/>
        <end position="52"/>
    </location>
</feature>
<name>A0A0L6CFQ7_9MICO</name>
<keyword evidence="4" id="KW-1185">Reference proteome</keyword>
<evidence type="ECO:0000313" key="3">
    <source>
        <dbReference type="EMBL" id="KNX36524.1"/>
    </source>
</evidence>
<dbReference type="AlphaFoldDB" id="A0A0L6CFQ7"/>